<evidence type="ECO:0008006" key="5">
    <source>
        <dbReference type="Google" id="ProtNLM"/>
    </source>
</evidence>
<dbReference type="SUPFAM" id="SSF109854">
    <property type="entry name" value="DinB/YfiT-like putative metalloenzymes"/>
    <property type="match status" value="1"/>
</dbReference>
<comment type="caution">
    <text evidence="3">The sequence shown here is derived from an EMBL/GenBank/DDBJ whole genome shotgun (WGS) entry which is preliminary data.</text>
</comment>
<evidence type="ECO:0000259" key="1">
    <source>
        <dbReference type="Pfam" id="PF07978"/>
    </source>
</evidence>
<gene>
    <name evidence="3" type="ORF">KSX_52250</name>
</gene>
<name>A0A8J3I6R9_9CHLR</name>
<evidence type="ECO:0000313" key="4">
    <source>
        <dbReference type="Proteomes" id="UP000612362"/>
    </source>
</evidence>
<feature type="domain" description="NIPSNAP" evidence="1">
    <location>
        <begin position="7"/>
        <end position="99"/>
    </location>
</feature>
<sequence>MITCYLRYVIDPYKVTDFETYARLWIPLVNRFGGTHHGYFLPHEGANNIAFALFSFPSLTAYEIYRERILTDEECQAAFAFAETTRCILSYERTFLRPVFEGESRNAEQIQWAAQLREIPQTFRNALRAGDEQIFRHRPAAGEWSAIEVVGHMIDKMSHWSRRVERIAYEKRPTLPGYDQDAEVLEHGYQQADPAVLFEDLQQQCERFAALVAALPSSALPREGIHGEYGPMTLQQCIQAPLESVAEHIEQLHTAQQVALAEHAEE</sequence>
<dbReference type="Proteomes" id="UP000612362">
    <property type="component" value="Unassembled WGS sequence"/>
</dbReference>
<evidence type="ECO:0000313" key="3">
    <source>
        <dbReference type="EMBL" id="GHO47062.1"/>
    </source>
</evidence>
<dbReference type="InterPro" id="IPR024775">
    <property type="entry name" value="DinB-like"/>
</dbReference>
<evidence type="ECO:0000259" key="2">
    <source>
        <dbReference type="Pfam" id="PF12867"/>
    </source>
</evidence>
<dbReference type="Pfam" id="PF07978">
    <property type="entry name" value="NIPSNAP"/>
    <property type="match status" value="1"/>
</dbReference>
<keyword evidence="4" id="KW-1185">Reference proteome</keyword>
<accession>A0A8J3I6R9</accession>
<organism evidence="3 4">
    <name type="scientific">Ktedonospora formicarum</name>
    <dbReference type="NCBI Taxonomy" id="2778364"/>
    <lineage>
        <taxon>Bacteria</taxon>
        <taxon>Bacillati</taxon>
        <taxon>Chloroflexota</taxon>
        <taxon>Ktedonobacteria</taxon>
        <taxon>Ktedonobacterales</taxon>
        <taxon>Ktedonobacteraceae</taxon>
        <taxon>Ktedonospora</taxon>
    </lineage>
</organism>
<dbReference type="Pfam" id="PF12867">
    <property type="entry name" value="DinB_2"/>
    <property type="match status" value="1"/>
</dbReference>
<feature type="domain" description="DinB-like" evidence="2">
    <location>
        <begin position="115"/>
        <end position="251"/>
    </location>
</feature>
<dbReference type="InterPro" id="IPR011008">
    <property type="entry name" value="Dimeric_a/b-barrel"/>
</dbReference>
<dbReference type="Gene3D" id="1.20.120.450">
    <property type="entry name" value="dinb family like domain"/>
    <property type="match status" value="1"/>
</dbReference>
<dbReference type="AlphaFoldDB" id="A0A8J3I6R9"/>
<protein>
    <recommendedName>
        <fullName evidence="5">DinB family protein</fullName>
    </recommendedName>
</protein>
<dbReference type="InterPro" id="IPR034660">
    <property type="entry name" value="DinB/YfiT-like"/>
</dbReference>
<dbReference type="EMBL" id="BNJF01000002">
    <property type="protein sequence ID" value="GHO47062.1"/>
    <property type="molecule type" value="Genomic_DNA"/>
</dbReference>
<dbReference type="SUPFAM" id="SSF54909">
    <property type="entry name" value="Dimeric alpha+beta barrel"/>
    <property type="match status" value="1"/>
</dbReference>
<dbReference type="InterPro" id="IPR012577">
    <property type="entry name" value="NIPSNAP"/>
</dbReference>
<proteinExistence type="predicted"/>
<reference evidence="3" key="1">
    <citation type="submission" date="2020-10" db="EMBL/GenBank/DDBJ databases">
        <title>Taxonomic study of unclassified bacteria belonging to the class Ktedonobacteria.</title>
        <authorList>
            <person name="Yabe S."/>
            <person name="Wang C.M."/>
            <person name="Zheng Y."/>
            <person name="Sakai Y."/>
            <person name="Cavaletti L."/>
            <person name="Monciardini P."/>
            <person name="Donadio S."/>
        </authorList>
    </citation>
    <scope>NUCLEOTIDE SEQUENCE</scope>
    <source>
        <strain evidence="3">SOSP1-1</strain>
    </source>
</reference>
<dbReference type="Gene3D" id="3.30.70.100">
    <property type="match status" value="1"/>
</dbReference>